<dbReference type="CTD" id="20206874"/>
<reference evidence="1 3" key="2">
    <citation type="journal article" date="2013" name="Nature">
        <title>Insights into bilaterian evolution from three spiralian genomes.</title>
        <authorList>
            <person name="Simakov O."/>
            <person name="Marletaz F."/>
            <person name="Cho S.J."/>
            <person name="Edsinger-Gonzales E."/>
            <person name="Havlak P."/>
            <person name="Hellsten U."/>
            <person name="Kuo D.H."/>
            <person name="Larsson T."/>
            <person name="Lv J."/>
            <person name="Arendt D."/>
            <person name="Savage R."/>
            <person name="Osoegawa K."/>
            <person name="de Jong P."/>
            <person name="Grimwood J."/>
            <person name="Chapman J.A."/>
            <person name="Shapiro H."/>
            <person name="Aerts A."/>
            <person name="Otillar R.P."/>
            <person name="Terry A.Y."/>
            <person name="Boore J.L."/>
            <person name="Grigoriev I.V."/>
            <person name="Lindberg D.R."/>
            <person name="Seaver E.C."/>
            <person name="Weisblat D.A."/>
            <person name="Putnam N.H."/>
            <person name="Rokhsar D.S."/>
        </authorList>
    </citation>
    <scope>NUCLEOTIDE SEQUENCE</scope>
</reference>
<accession>T1FDH5</accession>
<dbReference type="EnsemblMetazoa" id="HelroT178639">
    <property type="protein sequence ID" value="HelroP178639"/>
    <property type="gene ID" value="HelroG178639"/>
</dbReference>
<dbReference type="AlphaFoldDB" id="T1FDH5"/>
<evidence type="ECO:0008006" key="4">
    <source>
        <dbReference type="Google" id="ProtNLM"/>
    </source>
</evidence>
<dbReference type="Proteomes" id="UP000015101">
    <property type="component" value="Unassembled WGS sequence"/>
</dbReference>
<keyword evidence="3" id="KW-1185">Reference proteome</keyword>
<dbReference type="EMBL" id="AMQM01006519">
    <property type="status" value="NOT_ANNOTATED_CDS"/>
    <property type="molecule type" value="Genomic_DNA"/>
</dbReference>
<dbReference type="InParanoid" id="T1FDH5"/>
<protein>
    <recommendedName>
        <fullName evidence="4">Death domain-containing protein</fullName>
    </recommendedName>
</protein>
<evidence type="ECO:0000313" key="3">
    <source>
        <dbReference type="Proteomes" id="UP000015101"/>
    </source>
</evidence>
<reference evidence="2" key="3">
    <citation type="submission" date="2015-06" db="UniProtKB">
        <authorList>
            <consortium name="EnsemblMetazoa"/>
        </authorList>
    </citation>
    <scope>IDENTIFICATION</scope>
</reference>
<evidence type="ECO:0000313" key="2">
    <source>
        <dbReference type="EnsemblMetazoa" id="HelroP178639"/>
    </source>
</evidence>
<proteinExistence type="predicted"/>
<gene>
    <name evidence="2" type="primary">20206874</name>
    <name evidence="1" type="ORF">HELRODRAFT_178639</name>
</gene>
<dbReference type="HOGENOM" id="CLU_2199783_0_0_1"/>
<dbReference type="GeneID" id="20206874"/>
<sequence>MSNIVKTPTIFLSRADEELIAQHFEIDSAYVQLAEHLGFQTVEIQWLKSRQHERGSCTLGLLEDIRRKGICLERLMDAVGKCGVVPVLDYLNKRYPEIRNSYLKSLAA</sequence>
<organism evidence="2 3">
    <name type="scientific">Helobdella robusta</name>
    <name type="common">Californian leech</name>
    <dbReference type="NCBI Taxonomy" id="6412"/>
    <lineage>
        <taxon>Eukaryota</taxon>
        <taxon>Metazoa</taxon>
        <taxon>Spiralia</taxon>
        <taxon>Lophotrochozoa</taxon>
        <taxon>Annelida</taxon>
        <taxon>Clitellata</taxon>
        <taxon>Hirudinea</taxon>
        <taxon>Rhynchobdellida</taxon>
        <taxon>Glossiphoniidae</taxon>
        <taxon>Helobdella</taxon>
    </lineage>
</organism>
<dbReference type="EMBL" id="KB097487">
    <property type="protein sequence ID" value="ESN96839.1"/>
    <property type="molecule type" value="Genomic_DNA"/>
</dbReference>
<reference evidence="3" key="1">
    <citation type="submission" date="2012-12" db="EMBL/GenBank/DDBJ databases">
        <authorList>
            <person name="Hellsten U."/>
            <person name="Grimwood J."/>
            <person name="Chapman J.A."/>
            <person name="Shapiro H."/>
            <person name="Aerts A."/>
            <person name="Otillar R.P."/>
            <person name="Terry A.Y."/>
            <person name="Boore J.L."/>
            <person name="Simakov O."/>
            <person name="Marletaz F."/>
            <person name="Cho S.-J."/>
            <person name="Edsinger-Gonzales E."/>
            <person name="Havlak P."/>
            <person name="Kuo D.-H."/>
            <person name="Larsson T."/>
            <person name="Lv J."/>
            <person name="Arendt D."/>
            <person name="Savage R."/>
            <person name="Osoegawa K."/>
            <person name="de Jong P."/>
            <person name="Lindberg D.R."/>
            <person name="Seaver E.C."/>
            <person name="Weisblat D.A."/>
            <person name="Putnam N.H."/>
            <person name="Grigoriev I.V."/>
            <person name="Rokhsar D.S."/>
        </authorList>
    </citation>
    <scope>NUCLEOTIDE SEQUENCE</scope>
</reference>
<name>T1FDH5_HELRO</name>
<dbReference type="SUPFAM" id="SSF47986">
    <property type="entry name" value="DEATH domain"/>
    <property type="match status" value="1"/>
</dbReference>
<dbReference type="InterPro" id="IPR011029">
    <property type="entry name" value="DEATH-like_dom_sf"/>
</dbReference>
<dbReference type="RefSeq" id="XP_009024985.1">
    <property type="nucleotide sequence ID" value="XM_009026737.1"/>
</dbReference>
<dbReference type="Gene3D" id="1.10.533.10">
    <property type="entry name" value="Death Domain, Fas"/>
    <property type="match status" value="1"/>
</dbReference>
<evidence type="ECO:0000313" key="1">
    <source>
        <dbReference type="EMBL" id="ESN96839.1"/>
    </source>
</evidence>
<dbReference type="KEGG" id="hro:HELRODRAFT_178639"/>